<dbReference type="KEGG" id="plia:E4191_00850"/>
<accession>A0A4V1BIK2</accession>
<dbReference type="SUPFAM" id="SSF158837">
    <property type="entry name" value="AGR C 984p-like"/>
    <property type="match status" value="1"/>
</dbReference>
<dbReference type="AlphaFoldDB" id="A0A4V1BIK2"/>
<proteinExistence type="predicted"/>
<dbReference type="InterPro" id="IPR010626">
    <property type="entry name" value="DUF1217"/>
</dbReference>
<gene>
    <name evidence="1" type="ORF">E4191_00850</name>
</gene>
<dbReference type="InterPro" id="IPR023157">
    <property type="entry name" value="AGR-C-984p-like_sf"/>
</dbReference>
<evidence type="ECO:0000313" key="2">
    <source>
        <dbReference type="Proteomes" id="UP000296374"/>
    </source>
</evidence>
<evidence type="ECO:0000313" key="1">
    <source>
        <dbReference type="EMBL" id="QBX33424.1"/>
    </source>
</evidence>
<dbReference type="Gene3D" id="1.10.3700.10">
    <property type="entry name" value="AGR C 984p-like"/>
    <property type="match status" value="1"/>
</dbReference>
<name>A0A4V1BIK2_9RHOB</name>
<dbReference type="EMBL" id="CP038439">
    <property type="protein sequence ID" value="QBX33424.1"/>
    <property type="molecule type" value="Genomic_DNA"/>
</dbReference>
<dbReference type="Proteomes" id="UP000296374">
    <property type="component" value="Chromosome"/>
</dbReference>
<protein>
    <submittedName>
        <fullName evidence="1">DUF1217 domain-containing protein</fullName>
    </submittedName>
</protein>
<sequence>MRPPPRSSPTPIRRCASCATFCRARHASSPPATNEGVMTISVGATGLVGWKIVQRIEARQIQAVARDPVVQRSTTYFRDTISRTTQAADLVKDYRLLSLALSAFGLEADLPNKAFIQKVLESDVADRTSLVNRLADKRYLRLAEAFGFGAKAVPADLGETVSTAFVQREFERRIGQGDDTLRLGLNARRELQQLGGRDSTDRTLWFEVIGNAPLRKVFQGAFGFGENYGRLPVDRQLEEYTKASERLLGSSSFKDISSPEAIDRLVQTYMARSQLTVFPAANRYSAALTLLQNA</sequence>
<dbReference type="Pfam" id="PF06748">
    <property type="entry name" value="DUF1217"/>
    <property type="match status" value="1"/>
</dbReference>
<organism evidence="1 2">
    <name type="scientific">Paracoccus liaowanqingii</name>
    <dbReference type="NCBI Taxonomy" id="2560053"/>
    <lineage>
        <taxon>Bacteria</taxon>
        <taxon>Pseudomonadati</taxon>
        <taxon>Pseudomonadota</taxon>
        <taxon>Alphaproteobacteria</taxon>
        <taxon>Rhodobacterales</taxon>
        <taxon>Paracoccaceae</taxon>
        <taxon>Paracoccus</taxon>
    </lineage>
</organism>
<reference evidence="2" key="1">
    <citation type="submission" date="2019-03" db="EMBL/GenBank/DDBJ databases">
        <authorList>
            <person name="Li J."/>
        </authorList>
    </citation>
    <scope>NUCLEOTIDE SEQUENCE [LARGE SCALE GENOMIC DNA]</scope>
    <source>
        <strain evidence="2">2251</strain>
    </source>
</reference>